<accession>A0A0S7XLV7</accession>
<evidence type="ECO:0000259" key="1">
    <source>
        <dbReference type="Pfam" id="PF12957"/>
    </source>
</evidence>
<dbReference type="Pfam" id="PF12957">
    <property type="entry name" value="DUF3846"/>
    <property type="match status" value="1"/>
</dbReference>
<dbReference type="AlphaFoldDB" id="A0A0S7XLV7"/>
<dbReference type="EMBL" id="LIZY01000089">
    <property type="protein sequence ID" value="KPJ63259.1"/>
    <property type="molecule type" value="Genomic_DNA"/>
</dbReference>
<comment type="caution">
    <text evidence="2">The sequence shown here is derived from an EMBL/GenBank/DDBJ whole genome shotgun (WGS) entry which is preliminary data.</text>
</comment>
<dbReference type="InterPro" id="IPR024559">
    <property type="entry name" value="DUF3846"/>
</dbReference>
<evidence type="ECO:0000313" key="2">
    <source>
        <dbReference type="EMBL" id="KPJ63259.1"/>
    </source>
</evidence>
<gene>
    <name evidence="2" type="ORF">AMK68_04070</name>
</gene>
<sequence>MSEPEPIRIILIDPVAESVTEQQLVLDLQTLYRLLECSTIDAFRFSPSTLAYVDDNGLYRPPDENGCVPHIWFRAANQPIVGRVVLTGMPDADGYETDCTLTTQQVRDAIERFANEPLLGL</sequence>
<feature type="domain" description="DUF3846" evidence="1">
    <location>
        <begin position="7"/>
        <end position="113"/>
    </location>
</feature>
<name>A0A0S7XLV7_9BACT</name>
<protein>
    <recommendedName>
        <fullName evidence="1">DUF3846 domain-containing protein</fullName>
    </recommendedName>
</protein>
<proteinExistence type="predicted"/>
<evidence type="ECO:0000313" key="3">
    <source>
        <dbReference type="Proteomes" id="UP000052020"/>
    </source>
</evidence>
<organism evidence="2 3">
    <name type="scientific">candidate division KD3-62 bacterium DG_56</name>
    <dbReference type="NCBI Taxonomy" id="1704032"/>
    <lineage>
        <taxon>Bacteria</taxon>
        <taxon>candidate division KD3-62</taxon>
    </lineage>
</organism>
<reference evidence="2 3" key="1">
    <citation type="journal article" date="2015" name="Microbiome">
        <title>Genomic resolution of linkages in carbon, nitrogen, and sulfur cycling among widespread estuary sediment bacteria.</title>
        <authorList>
            <person name="Baker B.J."/>
            <person name="Lazar C.S."/>
            <person name="Teske A.P."/>
            <person name="Dick G.J."/>
        </authorList>
    </citation>
    <scope>NUCLEOTIDE SEQUENCE [LARGE SCALE GENOMIC DNA]</scope>
    <source>
        <strain evidence="2">DG_56</strain>
    </source>
</reference>
<dbReference type="Proteomes" id="UP000052020">
    <property type="component" value="Unassembled WGS sequence"/>
</dbReference>